<organism evidence="6 7">
    <name type="scientific">Pseudomonas gregormendelii</name>
    <dbReference type="NCBI Taxonomy" id="1628277"/>
    <lineage>
        <taxon>Bacteria</taxon>
        <taxon>Pseudomonadati</taxon>
        <taxon>Pseudomonadota</taxon>
        <taxon>Gammaproteobacteria</taxon>
        <taxon>Pseudomonadales</taxon>
        <taxon>Pseudomonadaceae</taxon>
        <taxon>Pseudomonas</taxon>
    </lineage>
</organism>
<comment type="caution">
    <text evidence="6">The sequence shown here is derived from an EMBL/GenBank/DDBJ whole genome shotgun (WGS) entry which is preliminary data.</text>
</comment>
<feature type="domain" description="HTH lysR-type" evidence="5">
    <location>
        <begin position="1"/>
        <end position="60"/>
    </location>
</feature>
<dbReference type="RefSeq" id="WP_205892673.1">
    <property type="nucleotide sequence ID" value="NZ_JADEVO010000013.1"/>
</dbReference>
<keyword evidence="3" id="KW-0238">DNA-binding</keyword>
<comment type="similarity">
    <text evidence="1">Belongs to the LysR transcriptional regulatory family.</text>
</comment>
<gene>
    <name evidence="6" type="ORF">IMW75_11525</name>
</gene>
<dbReference type="Gene3D" id="1.10.10.10">
    <property type="entry name" value="Winged helix-like DNA-binding domain superfamily/Winged helix DNA-binding domain"/>
    <property type="match status" value="1"/>
</dbReference>
<reference evidence="6 7" key="1">
    <citation type="journal article" date="2021" name="Int. J. Syst. Evol. Microbiol.">
        <title>Pseudomonas piscium sp. nov., Pseudomonas pisciculturae sp. nov., Pseudomonas mucoides sp. nov. and Pseudomonas neuropathica sp. nov. isolated from rainbow trout.</title>
        <authorList>
            <person name="Duman M."/>
            <person name="Mulet M."/>
            <person name="Altun S."/>
            <person name="Saticioglu I.B."/>
            <person name="Gomila M."/>
            <person name="Lalucat J."/>
            <person name="Garcia-Valdes E."/>
        </authorList>
    </citation>
    <scope>NUCLEOTIDE SEQUENCE [LARGE SCALE GENOMIC DNA]</scope>
    <source>
        <strain evidence="6 7">LMG 28632</strain>
    </source>
</reference>
<accession>A0ABS3AHK2</accession>
<evidence type="ECO:0000259" key="5">
    <source>
        <dbReference type="PROSITE" id="PS50931"/>
    </source>
</evidence>
<evidence type="ECO:0000313" key="7">
    <source>
        <dbReference type="Proteomes" id="UP000772591"/>
    </source>
</evidence>
<dbReference type="InterPro" id="IPR000847">
    <property type="entry name" value="LysR_HTH_N"/>
</dbReference>
<evidence type="ECO:0000256" key="1">
    <source>
        <dbReference type="ARBA" id="ARBA00009437"/>
    </source>
</evidence>
<dbReference type="InterPro" id="IPR036388">
    <property type="entry name" value="WH-like_DNA-bd_sf"/>
</dbReference>
<dbReference type="PROSITE" id="PS50931">
    <property type="entry name" value="HTH_LYSR"/>
    <property type="match status" value="1"/>
</dbReference>
<evidence type="ECO:0000256" key="3">
    <source>
        <dbReference type="ARBA" id="ARBA00023125"/>
    </source>
</evidence>
<dbReference type="Pfam" id="PF03466">
    <property type="entry name" value="LysR_substrate"/>
    <property type="match status" value="1"/>
</dbReference>
<keyword evidence="2" id="KW-0805">Transcription regulation</keyword>
<keyword evidence="7" id="KW-1185">Reference proteome</keyword>
<keyword evidence="4" id="KW-0804">Transcription</keyword>
<sequence>MSFNSDSIELFLAVIERGSFSAAARSLGRVPSAVSMGIANLEAELGYLLFDRSHREPVPTAMAAALVPHARLIAEQLKQLQVHAIELSLGLESKLSIAVVADLDKHAVLAAIKIIAQRFPLLDIELLTAAQDDVLAMLHSGRVSVCLAFAGLSMNVLERFQFVGSERMIATLSADYPLVPGQDLFLEDLVHLRQIIVASRDLPISDTRPLLGESHWRTDTLAMALDMVEAGLGWGNFPQSVVQPLLDAGRLQRLNFRNIENGLVLPVHAVWLKSQPLQKGALAFVELMANQ</sequence>
<dbReference type="EMBL" id="JADEVO010000013">
    <property type="protein sequence ID" value="MBN3965905.1"/>
    <property type="molecule type" value="Genomic_DNA"/>
</dbReference>
<dbReference type="Pfam" id="PF00126">
    <property type="entry name" value="HTH_1"/>
    <property type="match status" value="1"/>
</dbReference>
<dbReference type="Proteomes" id="UP000772591">
    <property type="component" value="Unassembled WGS sequence"/>
</dbReference>
<proteinExistence type="inferred from homology"/>
<dbReference type="PANTHER" id="PTHR30126">
    <property type="entry name" value="HTH-TYPE TRANSCRIPTIONAL REGULATOR"/>
    <property type="match status" value="1"/>
</dbReference>
<name>A0ABS3AHK2_9PSED</name>
<dbReference type="CDD" id="cd05466">
    <property type="entry name" value="PBP2_LTTR_substrate"/>
    <property type="match status" value="1"/>
</dbReference>
<dbReference type="PANTHER" id="PTHR30126:SF91">
    <property type="entry name" value="LYSR FAMILY TRANSCRIPTIONAL REGULATOR"/>
    <property type="match status" value="1"/>
</dbReference>
<evidence type="ECO:0000256" key="2">
    <source>
        <dbReference type="ARBA" id="ARBA00023015"/>
    </source>
</evidence>
<dbReference type="SUPFAM" id="SSF53850">
    <property type="entry name" value="Periplasmic binding protein-like II"/>
    <property type="match status" value="1"/>
</dbReference>
<dbReference type="InterPro" id="IPR036390">
    <property type="entry name" value="WH_DNA-bd_sf"/>
</dbReference>
<dbReference type="SUPFAM" id="SSF46785">
    <property type="entry name" value="Winged helix' DNA-binding domain"/>
    <property type="match status" value="1"/>
</dbReference>
<dbReference type="Gene3D" id="3.40.190.290">
    <property type="match status" value="1"/>
</dbReference>
<evidence type="ECO:0000313" key="6">
    <source>
        <dbReference type="EMBL" id="MBN3965905.1"/>
    </source>
</evidence>
<protein>
    <submittedName>
        <fullName evidence="6">LysR family transcriptional regulator</fullName>
    </submittedName>
</protein>
<dbReference type="InterPro" id="IPR005119">
    <property type="entry name" value="LysR_subst-bd"/>
</dbReference>
<evidence type="ECO:0000256" key="4">
    <source>
        <dbReference type="ARBA" id="ARBA00023163"/>
    </source>
</evidence>